<keyword evidence="1" id="KW-1133">Transmembrane helix</keyword>
<comment type="caution">
    <text evidence="2">The sequence shown here is derived from an EMBL/GenBank/DDBJ whole genome shotgun (WGS) entry which is preliminary data.</text>
</comment>
<dbReference type="PANTHER" id="PTHR32251">
    <property type="entry name" value="3-OXO-5-ALPHA-STEROID 4-DEHYDROGENASE"/>
    <property type="match status" value="1"/>
</dbReference>
<feature type="transmembrane region" description="Helical" evidence="1">
    <location>
        <begin position="59"/>
        <end position="77"/>
    </location>
</feature>
<evidence type="ECO:0000313" key="3">
    <source>
        <dbReference type="Proteomes" id="UP000747399"/>
    </source>
</evidence>
<feature type="transmembrane region" description="Helical" evidence="1">
    <location>
        <begin position="198"/>
        <end position="220"/>
    </location>
</feature>
<feature type="transmembrane region" description="Helical" evidence="1">
    <location>
        <begin position="240"/>
        <end position="258"/>
    </location>
</feature>
<dbReference type="Pfam" id="PF06966">
    <property type="entry name" value="DUF1295"/>
    <property type="match status" value="1"/>
</dbReference>
<dbReference type="GO" id="GO:0016020">
    <property type="term" value="C:membrane"/>
    <property type="evidence" value="ECO:0007669"/>
    <property type="project" value="TreeGrafter"/>
</dbReference>
<protein>
    <recommendedName>
        <fullName evidence="4">Steroid 5-alpha reductase C-terminal domain-containing protein</fullName>
    </recommendedName>
</protein>
<sequence length="382" mass="42359">MLSKPTGPASMGYRFLCPADGQGMDEALEATRYFVYNLYKLFFHPAEALRALTAHESPLVLAEMVALAAALLCWLWYLVTRNCSHVDRMWSIVPPIYVIIFGWYDIKTALAAVHMALTASTSNGAGRGISIFRILTAVSTAVSNSGADGRLLVAAALTTVWGCRLTFNFWRKGGYSLRYEDYRWAEVRKLMHPVVFEVFNLAFVALAQHALCLLITIPAFVTATVGRKVEGGTPQPMGSAEWAAAALFALLLLGEVIADEQQWAFQRRKYQLLASGQPRRGDYKRGFRTTGLFRFSRHPNFFCEYGMWWSFYVLCAVLPSRCLLGWSAAGAAGLTLLFHAGSLWITEHISASKYPDYAAYQATTSAIIPCWPGKRLADTGSD</sequence>
<evidence type="ECO:0000313" key="2">
    <source>
        <dbReference type="EMBL" id="GIL65588.1"/>
    </source>
</evidence>
<evidence type="ECO:0000256" key="1">
    <source>
        <dbReference type="SAM" id="Phobius"/>
    </source>
</evidence>
<proteinExistence type="predicted"/>
<dbReference type="Gene3D" id="1.20.120.1630">
    <property type="match status" value="1"/>
</dbReference>
<gene>
    <name evidence="2" type="ORF">Vafri_19330</name>
</gene>
<name>A0A8J4BQ23_9CHLO</name>
<feature type="transmembrane region" description="Helical" evidence="1">
    <location>
        <begin position="325"/>
        <end position="345"/>
    </location>
</feature>
<accession>A0A8J4BQ23</accession>
<keyword evidence="1" id="KW-0812">Transmembrane</keyword>
<keyword evidence="1" id="KW-0472">Membrane</keyword>
<organism evidence="2 3">
    <name type="scientific">Volvox africanus</name>
    <dbReference type="NCBI Taxonomy" id="51714"/>
    <lineage>
        <taxon>Eukaryota</taxon>
        <taxon>Viridiplantae</taxon>
        <taxon>Chlorophyta</taxon>
        <taxon>core chlorophytes</taxon>
        <taxon>Chlorophyceae</taxon>
        <taxon>CS clade</taxon>
        <taxon>Chlamydomonadales</taxon>
        <taxon>Volvocaceae</taxon>
        <taxon>Volvox</taxon>
    </lineage>
</organism>
<dbReference type="InterPro" id="IPR010721">
    <property type="entry name" value="UstE-like"/>
</dbReference>
<keyword evidence="3" id="KW-1185">Reference proteome</keyword>
<dbReference type="PANTHER" id="PTHR32251:SF23">
    <property type="entry name" value="3-OXO-5-ALPHA-STEROID 4-DEHYDROGENASE (DUF1295)"/>
    <property type="match status" value="1"/>
</dbReference>
<dbReference type="Proteomes" id="UP000747399">
    <property type="component" value="Unassembled WGS sequence"/>
</dbReference>
<dbReference type="EMBL" id="BNCO01000076">
    <property type="protein sequence ID" value="GIL65588.1"/>
    <property type="molecule type" value="Genomic_DNA"/>
</dbReference>
<dbReference type="AlphaFoldDB" id="A0A8J4BQ23"/>
<reference evidence="2" key="1">
    <citation type="journal article" date="2021" name="Proc. Natl. Acad. Sci. U.S.A.">
        <title>Three genomes in the algal genus Volvox reveal the fate of a haploid sex-determining region after a transition to homothallism.</title>
        <authorList>
            <person name="Yamamoto K."/>
            <person name="Hamaji T."/>
            <person name="Kawai-Toyooka H."/>
            <person name="Matsuzaki R."/>
            <person name="Takahashi F."/>
            <person name="Nishimura Y."/>
            <person name="Kawachi M."/>
            <person name="Noguchi H."/>
            <person name="Minakuchi Y."/>
            <person name="Umen J.G."/>
            <person name="Toyoda A."/>
            <person name="Nozaki H."/>
        </authorList>
    </citation>
    <scope>NUCLEOTIDE SEQUENCE</scope>
    <source>
        <strain evidence="2">NIES-3780</strain>
    </source>
</reference>
<evidence type="ECO:0008006" key="4">
    <source>
        <dbReference type="Google" id="ProtNLM"/>
    </source>
</evidence>